<proteinExistence type="predicted"/>
<dbReference type="GO" id="GO:0005524">
    <property type="term" value="F:ATP binding"/>
    <property type="evidence" value="ECO:0007669"/>
    <property type="project" value="InterPro"/>
</dbReference>
<dbReference type="EMBL" id="QRHL01000009">
    <property type="protein sequence ID" value="RHF72329.1"/>
    <property type="molecule type" value="Genomic_DNA"/>
</dbReference>
<evidence type="ECO:0000259" key="1">
    <source>
        <dbReference type="SMART" id="SM00382"/>
    </source>
</evidence>
<dbReference type="SMART" id="SM00382">
    <property type="entry name" value="AAA"/>
    <property type="match status" value="1"/>
</dbReference>
<protein>
    <submittedName>
        <fullName evidence="2">AAA family ATPase</fullName>
    </submittedName>
</protein>
<sequence length="267" mass="30963">MKCKYCGKEYIKNPAALPDWMPLSMKEQIKFIPACDCLEKQKIIEMEQAEKERQHQCILNKVKRYRDISVIDNKFLKSKFEIADMNSSIMSLANKYSKSFLKENIKTGLFLFGNVGTGKTFASACIANRLMENGKTVLVMNLGLYINKLQREWAEAEKDVLEYVKNCDLLIIDDMGVENVKEWTQDKVFSLIDTRYRAEKPLIITTNLVLFNKGLPKEQIEAKLSIESRFSSRIADRINEMCYQHAVIGESKRNFDIDNFKEILKRA</sequence>
<dbReference type="InterPro" id="IPR027417">
    <property type="entry name" value="P-loop_NTPase"/>
</dbReference>
<dbReference type="PANTHER" id="PTHR30050:SF4">
    <property type="entry name" value="ATP-BINDING PROTEIN RV3427C IN INSERTION SEQUENCE-RELATED"/>
    <property type="match status" value="1"/>
</dbReference>
<dbReference type="InterPro" id="IPR002611">
    <property type="entry name" value="IstB_ATP-bd"/>
</dbReference>
<gene>
    <name evidence="2" type="ORF">DW663_07030</name>
</gene>
<dbReference type="AlphaFoldDB" id="A0A414PUR7"/>
<dbReference type="Proteomes" id="UP000284676">
    <property type="component" value="Unassembled WGS sequence"/>
</dbReference>
<dbReference type="CDD" id="cd00009">
    <property type="entry name" value="AAA"/>
    <property type="match status" value="1"/>
</dbReference>
<evidence type="ECO:0000313" key="2">
    <source>
        <dbReference type="EMBL" id="RHF72329.1"/>
    </source>
</evidence>
<dbReference type="PANTHER" id="PTHR30050">
    <property type="entry name" value="CHROMOSOMAL REPLICATION INITIATOR PROTEIN DNAA"/>
    <property type="match status" value="1"/>
</dbReference>
<dbReference type="RefSeq" id="WP_118234375.1">
    <property type="nucleotide sequence ID" value="NZ_QRHL01000009.1"/>
</dbReference>
<dbReference type="Pfam" id="PF01695">
    <property type="entry name" value="IstB_IS21"/>
    <property type="match status" value="1"/>
</dbReference>
<dbReference type="Gene3D" id="3.40.50.300">
    <property type="entry name" value="P-loop containing nucleotide triphosphate hydrolases"/>
    <property type="match status" value="1"/>
</dbReference>
<dbReference type="GO" id="GO:0006260">
    <property type="term" value="P:DNA replication"/>
    <property type="evidence" value="ECO:0007669"/>
    <property type="project" value="TreeGrafter"/>
</dbReference>
<reference evidence="2 3" key="1">
    <citation type="submission" date="2018-08" db="EMBL/GenBank/DDBJ databases">
        <title>A genome reference for cultivated species of the human gut microbiota.</title>
        <authorList>
            <person name="Zou Y."/>
            <person name="Xue W."/>
            <person name="Luo G."/>
        </authorList>
    </citation>
    <scope>NUCLEOTIDE SEQUENCE [LARGE SCALE GENOMIC DNA]</scope>
    <source>
        <strain evidence="2 3">AM25-1</strain>
    </source>
</reference>
<feature type="domain" description="AAA+ ATPase" evidence="1">
    <location>
        <begin position="105"/>
        <end position="239"/>
    </location>
</feature>
<accession>A0A414PUR7</accession>
<dbReference type="InterPro" id="IPR003593">
    <property type="entry name" value="AAA+_ATPase"/>
</dbReference>
<organism evidence="2 3">
    <name type="scientific">Fusobacterium mortiferum</name>
    <dbReference type="NCBI Taxonomy" id="850"/>
    <lineage>
        <taxon>Bacteria</taxon>
        <taxon>Fusobacteriati</taxon>
        <taxon>Fusobacteriota</taxon>
        <taxon>Fusobacteriia</taxon>
        <taxon>Fusobacteriales</taxon>
        <taxon>Fusobacteriaceae</taxon>
        <taxon>Fusobacterium</taxon>
    </lineage>
</organism>
<comment type="caution">
    <text evidence="2">The sequence shown here is derived from an EMBL/GenBank/DDBJ whole genome shotgun (WGS) entry which is preliminary data.</text>
</comment>
<evidence type="ECO:0000313" key="3">
    <source>
        <dbReference type="Proteomes" id="UP000284676"/>
    </source>
</evidence>
<name>A0A414PUR7_FUSMR</name>
<dbReference type="SUPFAM" id="SSF52540">
    <property type="entry name" value="P-loop containing nucleoside triphosphate hydrolases"/>
    <property type="match status" value="1"/>
</dbReference>